<gene>
    <name evidence="1" type="ORF">SDC9_94953</name>
</gene>
<dbReference type="EMBL" id="VSSQ01012007">
    <property type="protein sequence ID" value="MPM48229.1"/>
    <property type="molecule type" value="Genomic_DNA"/>
</dbReference>
<accession>A0A645A4V9</accession>
<sequence>MITGAICDANLKLNSHINDLGVHDNFFSSQKIAKIFVKLDNKNVIDEKKKGDIIKI</sequence>
<reference evidence="1" key="1">
    <citation type="submission" date="2019-08" db="EMBL/GenBank/DDBJ databases">
        <authorList>
            <person name="Kucharzyk K."/>
            <person name="Murdoch R.W."/>
            <person name="Higgins S."/>
            <person name="Loffler F."/>
        </authorList>
    </citation>
    <scope>NUCLEOTIDE SEQUENCE</scope>
</reference>
<dbReference type="AlphaFoldDB" id="A0A645A4V9"/>
<name>A0A645A4V9_9ZZZZ</name>
<protein>
    <submittedName>
        <fullName evidence="1">Uncharacterized protein</fullName>
    </submittedName>
</protein>
<evidence type="ECO:0000313" key="1">
    <source>
        <dbReference type="EMBL" id="MPM48229.1"/>
    </source>
</evidence>
<comment type="caution">
    <text evidence="1">The sequence shown here is derived from an EMBL/GenBank/DDBJ whole genome shotgun (WGS) entry which is preliminary data.</text>
</comment>
<proteinExistence type="predicted"/>
<organism evidence="1">
    <name type="scientific">bioreactor metagenome</name>
    <dbReference type="NCBI Taxonomy" id="1076179"/>
    <lineage>
        <taxon>unclassified sequences</taxon>
        <taxon>metagenomes</taxon>
        <taxon>ecological metagenomes</taxon>
    </lineage>
</organism>